<dbReference type="SUPFAM" id="SSF81321">
    <property type="entry name" value="Family A G protein-coupled receptor-like"/>
    <property type="match status" value="1"/>
</dbReference>
<evidence type="ECO:0000256" key="6">
    <source>
        <dbReference type="ARBA" id="ARBA00023170"/>
    </source>
</evidence>
<dbReference type="GO" id="GO:0042277">
    <property type="term" value="F:peptide binding"/>
    <property type="evidence" value="ECO:0007669"/>
    <property type="project" value="TreeGrafter"/>
</dbReference>
<dbReference type="Proteomes" id="UP001249851">
    <property type="component" value="Unassembled WGS sequence"/>
</dbReference>
<dbReference type="EMBL" id="JARQWQ010000142">
    <property type="protein sequence ID" value="KAK2548629.1"/>
    <property type="molecule type" value="Genomic_DNA"/>
</dbReference>
<evidence type="ECO:0000256" key="1">
    <source>
        <dbReference type="ARBA" id="ARBA00004651"/>
    </source>
</evidence>
<feature type="domain" description="G-protein coupled receptors family 1 profile" evidence="9">
    <location>
        <begin position="1"/>
        <end position="226"/>
    </location>
</feature>
<evidence type="ECO:0000256" key="5">
    <source>
        <dbReference type="ARBA" id="ARBA00023136"/>
    </source>
</evidence>
<reference evidence="10" key="2">
    <citation type="journal article" date="2023" name="Science">
        <title>Genomic signatures of disease resistance in endangered staghorn corals.</title>
        <authorList>
            <person name="Vollmer S.V."/>
            <person name="Selwyn J.D."/>
            <person name="Despard B.A."/>
            <person name="Roesel C.L."/>
        </authorList>
    </citation>
    <scope>NUCLEOTIDE SEQUENCE</scope>
    <source>
        <strain evidence="10">K2</strain>
    </source>
</reference>
<keyword evidence="2" id="KW-1003">Cell membrane</keyword>
<dbReference type="InterPro" id="IPR017452">
    <property type="entry name" value="GPCR_Rhodpsn_7TM"/>
</dbReference>
<dbReference type="PROSITE" id="PS00237">
    <property type="entry name" value="G_PROTEIN_RECEP_F1_1"/>
    <property type="match status" value="1"/>
</dbReference>
<dbReference type="Pfam" id="PF00001">
    <property type="entry name" value="7tm_1"/>
    <property type="match status" value="1"/>
</dbReference>
<comment type="similarity">
    <text evidence="7">Belongs to the G-protein coupled receptor 1 family.</text>
</comment>
<dbReference type="PANTHER" id="PTHR24241">
    <property type="entry name" value="NEUROPEPTIDE RECEPTOR-RELATED G-PROTEIN COUPLED RECEPTOR"/>
    <property type="match status" value="1"/>
</dbReference>
<dbReference type="Gene3D" id="1.20.1070.10">
    <property type="entry name" value="Rhodopsin 7-helix transmembrane proteins"/>
    <property type="match status" value="1"/>
</dbReference>
<dbReference type="PROSITE" id="PS50262">
    <property type="entry name" value="G_PROTEIN_RECEP_F1_2"/>
    <property type="match status" value="1"/>
</dbReference>
<feature type="transmembrane region" description="Helical" evidence="8">
    <location>
        <begin position="209"/>
        <end position="229"/>
    </location>
</feature>
<dbReference type="CDD" id="cd00637">
    <property type="entry name" value="7tm_classA_rhodopsin-like"/>
    <property type="match status" value="1"/>
</dbReference>
<dbReference type="PANTHER" id="PTHR24241:SF76">
    <property type="entry name" value="NEUROPEPTIDE SIFAMIDE RECEPTOR"/>
    <property type="match status" value="1"/>
</dbReference>
<dbReference type="GO" id="GO:0005886">
    <property type="term" value="C:plasma membrane"/>
    <property type="evidence" value="ECO:0007669"/>
    <property type="project" value="UniProtKB-SubCell"/>
</dbReference>
<keyword evidence="11" id="KW-1185">Reference proteome</keyword>
<keyword evidence="5 8" id="KW-0472">Membrane</keyword>
<dbReference type="PRINTS" id="PR00237">
    <property type="entry name" value="GPCRRHODOPSN"/>
</dbReference>
<feature type="transmembrane region" description="Helical" evidence="8">
    <location>
        <begin position="170"/>
        <end position="189"/>
    </location>
</feature>
<keyword evidence="6 7" id="KW-0675">Receptor</keyword>
<evidence type="ECO:0000256" key="8">
    <source>
        <dbReference type="SAM" id="Phobius"/>
    </source>
</evidence>
<keyword evidence="4 8" id="KW-1133">Transmembrane helix</keyword>
<keyword evidence="3 7" id="KW-0812">Transmembrane</keyword>
<evidence type="ECO:0000256" key="7">
    <source>
        <dbReference type="RuleBase" id="RU000688"/>
    </source>
</evidence>
<protein>
    <submittedName>
        <fullName evidence="10">Pyroglutamylated RF-amide peptide receptor</fullName>
    </submittedName>
</protein>
<keyword evidence="7" id="KW-0807">Transducer</keyword>
<reference evidence="10" key="1">
    <citation type="journal article" date="2023" name="G3 (Bethesda)">
        <title>Whole genome assembly and annotation of the endangered Caribbean coral Acropora cervicornis.</title>
        <authorList>
            <person name="Selwyn J.D."/>
            <person name="Vollmer S.V."/>
        </authorList>
    </citation>
    <scope>NUCLEOTIDE SEQUENCE</scope>
    <source>
        <strain evidence="10">K2</strain>
    </source>
</reference>
<comment type="subcellular location">
    <subcellularLocation>
        <location evidence="1">Cell membrane</location>
        <topology evidence="1">Multi-pass membrane protein</topology>
    </subcellularLocation>
</comment>
<gene>
    <name evidence="10" type="ORF">P5673_031154</name>
</gene>
<dbReference type="AlphaFoldDB" id="A0AAD9USR5"/>
<accession>A0AAD9USR5</accession>
<comment type="caution">
    <text evidence="10">The sequence shown here is derived from an EMBL/GenBank/DDBJ whole genome shotgun (WGS) entry which is preliminary data.</text>
</comment>
<evidence type="ECO:0000313" key="10">
    <source>
        <dbReference type="EMBL" id="KAK2548629.1"/>
    </source>
</evidence>
<evidence type="ECO:0000256" key="3">
    <source>
        <dbReference type="ARBA" id="ARBA00022692"/>
    </source>
</evidence>
<dbReference type="InterPro" id="IPR000276">
    <property type="entry name" value="GPCR_Rhodpsn"/>
</dbReference>
<sequence length="255" mass="29321">MAVSDVLYSTFHLSELIFKHIPTKPESMSRVGFCFARNPPLQWAAAISSIWSLVVIAVERYFVVTDIHGNGKLSMEKLKVIIPCIWIFSLVLQLPPFLSLNYDLDTNVCLPLEPWIYLIWIMTHFAFILTSSVLMAGLYSRVVYTLWFKQDHGNALPPEQQVVLKVRKRVTLMVLTVTAIFAICWNSDLSLHCLEIFYFKGRPLPLGRAIIHTMLMFNAAVNPFAYALVNQRFRKKLYELLPPGLRLFSVRVFPL</sequence>
<dbReference type="GO" id="GO:0032870">
    <property type="term" value="P:cellular response to hormone stimulus"/>
    <property type="evidence" value="ECO:0007669"/>
    <property type="project" value="TreeGrafter"/>
</dbReference>
<name>A0AAD9USR5_ACRCE</name>
<feature type="transmembrane region" description="Helical" evidence="8">
    <location>
        <begin position="78"/>
        <end position="95"/>
    </location>
</feature>
<organism evidence="10 11">
    <name type="scientific">Acropora cervicornis</name>
    <name type="common">Staghorn coral</name>
    <dbReference type="NCBI Taxonomy" id="6130"/>
    <lineage>
        <taxon>Eukaryota</taxon>
        <taxon>Metazoa</taxon>
        <taxon>Cnidaria</taxon>
        <taxon>Anthozoa</taxon>
        <taxon>Hexacorallia</taxon>
        <taxon>Scleractinia</taxon>
        <taxon>Astrocoeniina</taxon>
        <taxon>Acroporidae</taxon>
        <taxon>Acropora</taxon>
    </lineage>
</organism>
<feature type="transmembrane region" description="Helical" evidence="8">
    <location>
        <begin position="41"/>
        <end position="58"/>
    </location>
</feature>
<evidence type="ECO:0000259" key="9">
    <source>
        <dbReference type="PROSITE" id="PS50262"/>
    </source>
</evidence>
<keyword evidence="7" id="KW-0297">G-protein coupled receptor</keyword>
<proteinExistence type="inferred from homology"/>
<dbReference type="GO" id="GO:0004930">
    <property type="term" value="F:G protein-coupled receptor activity"/>
    <property type="evidence" value="ECO:0007669"/>
    <property type="project" value="UniProtKB-KW"/>
</dbReference>
<evidence type="ECO:0000256" key="2">
    <source>
        <dbReference type="ARBA" id="ARBA00022475"/>
    </source>
</evidence>
<evidence type="ECO:0000313" key="11">
    <source>
        <dbReference type="Proteomes" id="UP001249851"/>
    </source>
</evidence>
<evidence type="ECO:0000256" key="4">
    <source>
        <dbReference type="ARBA" id="ARBA00022989"/>
    </source>
</evidence>
<feature type="transmembrane region" description="Helical" evidence="8">
    <location>
        <begin position="115"/>
        <end position="139"/>
    </location>
</feature>